<dbReference type="KEGG" id="vg:23679525"/>
<dbReference type="Pfam" id="PF10910">
    <property type="entry name" value="Phage_gene29"/>
    <property type="match status" value="1"/>
</dbReference>
<evidence type="ECO:0000313" key="1">
    <source>
        <dbReference type="EMBL" id="AID58839.1"/>
    </source>
</evidence>
<reference evidence="1 2" key="1">
    <citation type="submission" date="2014-03" db="EMBL/GenBank/DDBJ databases">
        <authorList>
            <person name="Yoder B.A."/>
            <person name="Colicchio M.A."/>
            <person name="Schafer C.E."/>
            <person name="Abrahim M.R."/>
            <person name="Adkins N.L."/>
            <person name="Burke K.A."/>
            <person name="Churilla B.M."/>
            <person name="Cohen K.L."/>
            <person name="Fasoranti T.O."/>
            <person name="Genkil J.S."/>
            <person name="Kramer Z.J."/>
            <person name="Prout A.K."/>
            <person name="Schwarz A.G."/>
            <person name="Tish M."/>
            <person name="Vispute N."/>
            <person name="Wilkes K.E."/>
            <person name="Williams C.R."/>
            <person name="Xiao X."/>
            <person name="Yu V.J."/>
            <person name="Lapin J.S."/>
            <person name="Ott C.T."/>
            <person name="Walburn T.D."/>
            <person name="Bradley K.W."/>
            <person name="Clarke D.Q."/>
            <person name="Lewis M.F."/>
            <person name="Barker L.P."/>
            <person name="Bailey C."/>
            <person name="Asai D.J."/>
            <person name="Bowman C.A."/>
            <person name="Russell D.A."/>
            <person name="Pope W.H."/>
            <person name="Jacobs-Sera D."/>
            <person name="Hendrix R.W."/>
            <person name="Hatfull G.F."/>
        </authorList>
    </citation>
    <scope>NUCLEOTIDE SEQUENCE [LARGE SCALE GENOMIC DNA]</scope>
</reference>
<dbReference type="OrthoDB" id="11292at10239"/>
<name>A0A068F2D2_9CAUD</name>
<organism evidence="1 2">
    <name type="scientific">Mycobacterium phage Gaia</name>
    <dbReference type="NCBI Taxonomy" id="1486472"/>
    <lineage>
        <taxon>Viruses</taxon>
        <taxon>Duplodnaviria</taxon>
        <taxon>Heunggongvirae</taxon>
        <taxon>Uroviricota</taxon>
        <taxon>Caudoviricetes</taxon>
        <taxon>Gaiavirus</taxon>
        <taxon>Gaiavirus gaia</taxon>
    </lineage>
</organism>
<protein>
    <recommendedName>
        <fullName evidence="3">Minor tail protein</fullName>
    </recommendedName>
</protein>
<evidence type="ECO:0000313" key="2">
    <source>
        <dbReference type="Proteomes" id="UP000027491"/>
    </source>
</evidence>
<sequence>MSFIDYSKTNAAKQFTEQQNDIEQKKLEMTAALGEFLEDCHYAVSKNGDILDTSYFKAIVGYHMIRCGWRRVAEPVIKKRRVIAPGVIEDACEWVDINEPDDPLENLENMSVRELAELSPEARAAAIRRLGGDYDHDLPEPEVRWSVTPNITITDDPVTGEDLIGGPNA</sequence>
<keyword evidence="2" id="KW-1185">Reference proteome</keyword>
<accession>A0A068F2D2</accession>
<dbReference type="RefSeq" id="YP_009124762.1">
    <property type="nucleotide sequence ID" value="NC_026590.1"/>
</dbReference>
<dbReference type="EMBL" id="KJ567043">
    <property type="protein sequence ID" value="AID58839.1"/>
    <property type="molecule type" value="Genomic_DNA"/>
</dbReference>
<proteinExistence type="predicted"/>
<gene>
    <name evidence="1" type="primary">19</name>
    <name evidence="1" type="ORF">PBI_GAIA_19</name>
</gene>
<dbReference type="Proteomes" id="UP000027491">
    <property type="component" value="Segment"/>
</dbReference>
<dbReference type="InterPro" id="IPR021226">
    <property type="entry name" value="Phage_gene29"/>
</dbReference>
<evidence type="ECO:0008006" key="3">
    <source>
        <dbReference type="Google" id="ProtNLM"/>
    </source>
</evidence>
<dbReference type="GeneID" id="23679525"/>